<dbReference type="InterPro" id="IPR002938">
    <property type="entry name" value="FAD-bd"/>
</dbReference>
<protein>
    <submittedName>
        <fullName evidence="3">FAD-dependent monooxygenase</fullName>
    </submittedName>
</protein>
<keyword evidence="3" id="KW-0503">Monooxygenase</keyword>
<dbReference type="PANTHER" id="PTHR46865">
    <property type="entry name" value="OXIDOREDUCTASE-RELATED"/>
    <property type="match status" value="1"/>
</dbReference>
<keyword evidence="4" id="KW-1185">Reference proteome</keyword>
<evidence type="ECO:0000313" key="4">
    <source>
        <dbReference type="Proteomes" id="UP001431313"/>
    </source>
</evidence>
<feature type="domain" description="FAD-binding" evidence="2">
    <location>
        <begin position="3"/>
        <end position="335"/>
    </location>
</feature>
<evidence type="ECO:0000313" key="3">
    <source>
        <dbReference type="EMBL" id="MCS0637183.1"/>
    </source>
</evidence>
<dbReference type="Gene3D" id="3.50.50.60">
    <property type="entry name" value="FAD/NAD(P)-binding domain"/>
    <property type="match status" value="1"/>
</dbReference>
<dbReference type="InterPro" id="IPR051704">
    <property type="entry name" value="FAD_aromatic-hydroxylase"/>
</dbReference>
<dbReference type="PRINTS" id="PR00420">
    <property type="entry name" value="RNGMNOXGNASE"/>
</dbReference>
<dbReference type="EMBL" id="JANUGQ010000012">
    <property type="protein sequence ID" value="MCS0637183.1"/>
    <property type="molecule type" value="Genomic_DNA"/>
</dbReference>
<sequence>MRNVLISGGGIAGCALALLLSERGFAPTVVERAPAPRTGGQAVDVRGVALEVLERAGLLERAREARTRMRGMSVLDAEGHEVERSTEFTYSSGRLDGPDIELLREDLVELLLAATRERGGTEYVFGDGLTALTEEPGGVRADFRHGPSRVFDLVVGADGLRSAVRHLVFGPAEEFTHHLGSYVAVFGAENFLGLEDWQVWYRNEGTGFGIMPVRGNTELRVAAGFDSGPLPRDTDLRAVISGRLAAVPWEGDRLAKAAREAPDFHCDAIAQVRMDHWSHGRAVLLGDAGYCPTPLSGQGTSLALVGAHLLAEALAGADGDHAAAFARYEARMRPFVALNQALATENPGGPPAEASMARAKAGISLDG</sequence>
<dbReference type="GO" id="GO:0004497">
    <property type="term" value="F:monooxygenase activity"/>
    <property type="evidence" value="ECO:0007669"/>
    <property type="project" value="UniProtKB-KW"/>
</dbReference>
<proteinExistence type="predicted"/>
<gene>
    <name evidence="3" type="ORF">NX801_16240</name>
</gene>
<keyword evidence="3" id="KW-0560">Oxidoreductase</keyword>
<feature type="region of interest" description="Disordered" evidence="1">
    <location>
        <begin position="346"/>
        <end position="367"/>
    </location>
</feature>
<dbReference type="InterPro" id="IPR036188">
    <property type="entry name" value="FAD/NAD-bd_sf"/>
</dbReference>
<organism evidence="3 4">
    <name type="scientific">Streptomyces pyxinae</name>
    <dbReference type="NCBI Taxonomy" id="2970734"/>
    <lineage>
        <taxon>Bacteria</taxon>
        <taxon>Bacillati</taxon>
        <taxon>Actinomycetota</taxon>
        <taxon>Actinomycetes</taxon>
        <taxon>Kitasatosporales</taxon>
        <taxon>Streptomycetaceae</taxon>
        <taxon>Streptomyces</taxon>
    </lineage>
</organism>
<reference evidence="3" key="1">
    <citation type="submission" date="2022-08" db="EMBL/GenBank/DDBJ databases">
        <authorList>
            <person name="Somphong A."/>
            <person name="Phongsopitanun W."/>
        </authorList>
    </citation>
    <scope>NUCLEOTIDE SEQUENCE</scope>
    <source>
        <strain evidence="3">LP05-1</strain>
    </source>
</reference>
<dbReference type="Proteomes" id="UP001431313">
    <property type="component" value="Unassembled WGS sequence"/>
</dbReference>
<dbReference type="SUPFAM" id="SSF51905">
    <property type="entry name" value="FAD/NAD(P)-binding domain"/>
    <property type="match status" value="1"/>
</dbReference>
<evidence type="ECO:0000259" key="2">
    <source>
        <dbReference type="Pfam" id="PF01494"/>
    </source>
</evidence>
<accession>A0ABT2CIE5</accession>
<evidence type="ECO:0000256" key="1">
    <source>
        <dbReference type="SAM" id="MobiDB-lite"/>
    </source>
</evidence>
<name>A0ABT2CIE5_9ACTN</name>
<dbReference type="PANTHER" id="PTHR46865:SF2">
    <property type="entry name" value="MONOOXYGENASE"/>
    <property type="match status" value="1"/>
</dbReference>
<dbReference type="Gene3D" id="3.30.9.10">
    <property type="entry name" value="D-Amino Acid Oxidase, subunit A, domain 2"/>
    <property type="match status" value="1"/>
</dbReference>
<dbReference type="RefSeq" id="WP_258788423.1">
    <property type="nucleotide sequence ID" value="NZ_JANUGQ010000012.1"/>
</dbReference>
<dbReference type="Pfam" id="PF01494">
    <property type="entry name" value="FAD_binding_3"/>
    <property type="match status" value="1"/>
</dbReference>
<comment type="caution">
    <text evidence="3">The sequence shown here is derived from an EMBL/GenBank/DDBJ whole genome shotgun (WGS) entry which is preliminary data.</text>
</comment>